<feature type="region of interest" description="Disordered" evidence="5">
    <location>
        <begin position="33"/>
        <end position="69"/>
    </location>
</feature>
<evidence type="ECO:0000256" key="6">
    <source>
        <dbReference type="SAM" id="Phobius"/>
    </source>
</evidence>
<dbReference type="SUPFAM" id="SSF103473">
    <property type="entry name" value="MFS general substrate transporter"/>
    <property type="match status" value="1"/>
</dbReference>
<comment type="subcellular location">
    <subcellularLocation>
        <location evidence="1">Membrane</location>
        <topology evidence="1">Multi-pass membrane protein</topology>
    </subcellularLocation>
</comment>
<dbReference type="GO" id="GO:0005886">
    <property type="term" value="C:plasma membrane"/>
    <property type="evidence" value="ECO:0007669"/>
    <property type="project" value="EnsemblFungi"/>
</dbReference>
<sequence>MSAETTKNEIDSDQSVVLHDRYAHDSVEKLGASELPQSVDLGDDEVQKVSEGEEETVDPRTLDWDGPDDMANPHNWPSWKKWYTTMVAALLCLAVTMGSSTYVSSVPELVARYGINQTLALAGLTFYLLGLSTVIGAPLSEVFGRKPIYLFSLPISMLFTMGVGLSNGHMRIILPLRFFSGVFGSPCLSIGSGTIMDIFDVDQVSVAMTFFCLSPFLGPVISPFIAGFATEYQGWRWAEWIQLFAGGLILPFIVLMPETHKGIILRKRAEKRGINLKKFTKEDQKEFLKITMTITVFRPLKMLVVEPIVLVFSIYVAFIFAVLFAFFEAYPVIYRGVYHMDIGVSGLPFIGIGIGLWIGSFVYLYVDRKFLFPKAPEGTPPLENPTSLRTEPYRGHRDKITGKLAPIVPERFLLACKIGSLALPVGLFWQAWTARSDVHWMAPVAAGVPFGFGLILIFFSVIMYFSTCYPPLCVASTLAANNLLRYITSSVFPLFTIQMYEKMQIKWASTLFALICVVMVPIPWIFERWGSKLRHRSVFGYAALMKEQQEKNAELNMSDSEHEDEGSIISHQRDRDENLDEELDLNKMDTLRTMETDISRAGDRDSFALERVYTGRSNKSGAMHPIPQRTTTIDSPNNIYSEIKDVEEDSFSREIATEHSSRLV</sequence>
<feature type="transmembrane region" description="Helical" evidence="6">
    <location>
        <begin position="444"/>
        <end position="465"/>
    </location>
</feature>
<evidence type="ECO:0000256" key="1">
    <source>
        <dbReference type="ARBA" id="ARBA00004141"/>
    </source>
</evidence>
<dbReference type="GO" id="GO:0015606">
    <property type="term" value="F:spermidine transmembrane transporter activity"/>
    <property type="evidence" value="ECO:0007669"/>
    <property type="project" value="EnsemblFungi"/>
</dbReference>
<feature type="region of interest" description="Disordered" evidence="5">
    <location>
        <begin position="616"/>
        <end position="637"/>
    </location>
</feature>
<keyword evidence="8" id="KW-1185">Reference proteome</keyword>
<feature type="transmembrane region" description="Helical" evidence="6">
    <location>
        <begin position="412"/>
        <end position="432"/>
    </location>
</feature>
<dbReference type="eggNOG" id="KOG0255">
    <property type="taxonomic scope" value="Eukaryota"/>
</dbReference>
<dbReference type="Pfam" id="PF07690">
    <property type="entry name" value="MFS_1"/>
    <property type="match status" value="1"/>
</dbReference>
<feature type="transmembrane region" description="Helical" evidence="6">
    <location>
        <begin position="115"/>
        <end position="136"/>
    </location>
</feature>
<feature type="transmembrane region" description="Helical" evidence="6">
    <location>
        <begin position="82"/>
        <end position="103"/>
    </location>
</feature>
<dbReference type="EMBL" id="HE576753">
    <property type="protein sequence ID" value="CCC68133.1"/>
    <property type="molecule type" value="Genomic_DNA"/>
</dbReference>
<dbReference type="HOGENOM" id="CLU_008455_11_3_1"/>
<dbReference type="InterPro" id="IPR036259">
    <property type="entry name" value="MFS_trans_sf"/>
</dbReference>
<dbReference type="PANTHER" id="PTHR23502">
    <property type="entry name" value="MAJOR FACILITATOR SUPERFAMILY"/>
    <property type="match status" value="1"/>
</dbReference>
<protein>
    <recommendedName>
        <fullName evidence="9">Major facilitator superfamily (MFS) profile domain-containing protein</fullName>
    </recommendedName>
</protein>
<dbReference type="CDD" id="cd17323">
    <property type="entry name" value="MFS_Tpo1_MDR_like"/>
    <property type="match status" value="1"/>
</dbReference>
<feature type="compositionally biased region" description="Polar residues" evidence="5">
    <location>
        <begin position="628"/>
        <end position="637"/>
    </location>
</feature>
<dbReference type="PANTHER" id="PTHR23502:SF38">
    <property type="entry name" value="POLYAMINE TRANSPORTER 4"/>
    <property type="match status" value="1"/>
</dbReference>
<feature type="transmembrane region" description="Helical" evidence="6">
    <location>
        <begin position="347"/>
        <end position="366"/>
    </location>
</feature>
<evidence type="ECO:0000313" key="7">
    <source>
        <dbReference type="EMBL" id="CCC68133.1"/>
    </source>
</evidence>
<dbReference type="Gene3D" id="1.20.1250.20">
    <property type="entry name" value="MFS general substrate transporter like domains"/>
    <property type="match status" value="1"/>
</dbReference>
<dbReference type="InParanoid" id="G0VB10"/>
<dbReference type="RefSeq" id="XP_003674510.1">
    <property type="nucleotide sequence ID" value="XM_003674462.1"/>
</dbReference>
<keyword evidence="4 6" id="KW-0472">Membrane</keyword>
<feature type="region of interest" description="Disordered" evidence="5">
    <location>
        <begin position="556"/>
        <end position="576"/>
    </location>
</feature>
<feature type="transmembrane region" description="Helical" evidence="6">
    <location>
        <begin position="308"/>
        <end position="327"/>
    </location>
</feature>
<feature type="compositionally biased region" description="Basic and acidic residues" evidence="5">
    <location>
        <begin position="45"/>
        <end position="63"/>
    </location>
</feature>
<evidence type="ECO:0008006" key="9">
    <source>
        <dbReference type="Google" id="ProtNLM"/>
    </source>
</evidence>
<dbReference type="FunCoup" id="G0VB10">
    <property type="interactions" value="83"/>
</dbReference>
<dbReference type="FunFam" id="1.20.1250.20:FF:000088">
    <property type="entry name" value="MFS multidrug transporter, putative"/>
    <property type="match status" value="1"/>
</dbReference>
<feature type="transmembrane region" description="Helical" evidence="6">
    <location>
        <begin position="148"/>
        <end position="166"/>
    </location>
</feature>
<evidence type="ECO:0000256" key="4">
    <source>
        <dbReference type="ARBA" id="ARBA00023136"/>
    </source>
</evidence>
<evidence type="ECO:0000256" key="2">
    <source>
        <dbReference type="ARBA" id="ARBA00022692"/>
    </source>
</evidence>
<feature type="transmembrane region" description="Helical" evidence="6">
    <location>
        <begin position="206"/>
        <end position="228"/>
    </location>
</feature>
<evidence type="ECO:0000256" key="3">
    <source>
        <dbReference type="ARBA" id="ARBA00022989"/>
    </source>
</evidence>
<dbReference type="OMA" id="LMPETHK"/>
<name>G0VB10_NAUCA</name>
<gene>
    <name evidence="7" type="primary">NCAS0B00490</name>
    <name evidence="7" type="ordered locus">NCAS_0B00490</name>
</gene>
<reference key="2">
    <citation type="submission" date="2011-08" db="EMBL/GenBank/DDBJ databases">
        <title>Genome sequence of Naumovozyma castellii.</title>
        <authorList>
            <person name="Gordon J.L."/>
            <person name="Armisen D."/>
            <person name="Proux-Wera E."/>
            <person name="OhEigeartaigh S.S."/>
            <person name="Byrne K.P."/>
            <person name="Wolfe K.H."/>
        </authorList>
    </citation>
    <scope>NUCLEOTIDE SEQUENCE</scope>
    <source>
        <strain>Type strain:CBS 4309</strain>
    </source>
</reference>
<dbReference type="Proteomes" id="UP000001640">
    <property type="component" value="Chromosome 2"/>
</dbReference>
<feature type="transmembrane region" description="Helical" evidence="6">
    <location>
        <begin position="507"/>
        <end position="526"/>
    </location>
</feature>
<dbReference type="InterPro" id="IPR005829">
    <property type="entry name" value="Sugar_transporter_CS"/>
</dbReference>
<keyword evidence="3 6" id="KW-1133">Transmembrane helix</keyword>
<evidence type="ECO:0000313" key="8">
    <source>
        <dbReference type="Proteomes" id="UP000001640"/>
    </source>
</evidence>
<dbReference type="GO" id="GO:0000329">
    <property type="term" value="C:fungal-type vacuole membrane"/>
    <property type="evidence" value="ECO:0007669"/>
    <property type="project" value="EnsemblFungi"/>
</dbReference>
<accession>G0VB10</accession>
<dbReference type="OrthoDB" id="3936150at2759"/>
<feature type="transmembrane region" description="Helical" evidence="6">
    <location>
        <begin position="178"/>
        <end position="199"/>
    </location>
</feature>
<dbReference type="GO" id="GO:0000297">
    <property type="term" value="F:spermine transmembrane transporter activity"/>
    <property type="evidence" value="ECO:0007669"/>
    <property type="project" value="EnsemblFungi"/>
</dbReference>
<organism evidence="7 8">
    <name type="scientific">Naumovozyma castellii</name>
    <name type="common">Yeast</name>
    <name type="synonym">Saccharomyces castellii</name>
    <dbReference type="NCBI Taxonomy" id="27288"/>
    <lineage>
        <taxon>Eukaryota</taxon>
        <taxon>Fungi</taxon>
        <taxon>Dikarya</taxon>
        <taxon>Ascomycota</taxon>
        <taxon>Saccharomycotina</taxon>
        <taxon>Saccharomycetes</taxon>
        <taxon>Saccharomycetales</taxon>
        <taxon>Saccharomycetaceae</taxon>
        <taxon>Naumovozyma</taxon>
    </lineage>
</organism>
<reference evidence="7 8" key="1">
    <citation type="journal article" date="2011" name="Proc. Natl. Acad. Sci. U.S.A.">
        <title>Evolutionary erosion of yeast sex chromosomes by mating-type switching accidents.</title>
        <authorList>
            <person name="Gordon J.L."/>
            <person name="Armisen D."/>
            <person name="Proux-Wera E."/>
            <person name="Oheigeartaigh S.S."/>
            <person name="Byrne K.P."/>
            <person name="Wolfe K.H."/>
        </authorList>
    </citation>
    <scope>NUCLEOTIDE SEQUENCE [LARGE SCALE GENOMIC DNA]</scope>
    <source>
        <strain evidence="8">ATCC 76901 / BCRC 22586 / CBS 4309 / NBRC 1992 / NRRL Y-12630</strain>
    </source>
</reference>
<dbReference type="InterPro" id="IPR011701">
    <property type="entry name" value="MFS"/>
</dbReference>
<dbReference type="KEGG" id="ncs:NCAS_0B00490"/>
<dbReference type="PROSITE" id="PS00216">
    <property type="entry name" value="SUGAR_TRANSPORT_1"/>
    <property type="match status" value="1"/>
</dbReference>
<evidence type="ECO:0000256" key="5">
    <source>
        <dbReference type="SAM" id="MobiDB-lite"/>
    </source>
</evidence>
<dbReference type="GeneID" id="96901697"/>
<keyword evidence="2 6" id="KW-0812">Transmembrane</keyword>
<dbReference type="AlphaFoldDB" id="G0VB10"/>
<proteinExistence type="predicted"/>